<sequence length="327" mass="34833">MKAAVAQQPGNLDVLEVVELQPDALKTGEVKIKVKAFGLNKAESYYRSGNYGTFVPNQAIGIEAVGEVVDDPSQQFSVGQKVATVMGGMMFARHGSHAEYINVLSSNIVPLDSNLPFDELAALPEVYLTVWGALDKNLQIQKGESLLVRGATSALGMAAVTYAKARGLSVIATTRNLDAKAKLTALGADHVVIDNGDIHQEILTICPDGVNKVLEVVGAATVKDSLKAVSKWGEVTVVGLLGGLPVIENFNLMGDLPNTVKLSFFSSGMLGTPDMPLSESPLNWIAKQIEQGIMPSIIAKKFDFSEIKQAHELLESNTANGKIVVSF</sequence>
<organism evidence="4 5">
    <name type="scientific">Catenovulum maritimum</name>
    <dbReference type="NCBI Taxonomy" id="1513271"/>
    <lineage>
        <taxon>Bacteria</taxon>
        <taxon>Pseudomonadati</taxon>
        <taxon>Pseudomonadota</taxon>
        <taxon>Gammaproteobacteria</taxon>
        <taxon>Alteromonadales</taxon>
        <taxon>Alteromonadaceae</taxon>
        <taxon>Catenovulum</taxon>
    </lineage>
</organism>
<dbReference type="InterPro" id="IPR036291">
    <property type="entry name" value="NAD(P)-bd_dom_sf"/>
</dbReference>
<dbReference type="RefSeq" id="WP_048689572.1">
    <property type="nucleotide sequence ID" value="NZ_KQ130483.1"/>
</dbReference>
<dbReference type="GO" id="GO:0016651">
    <property type="term" value="F:oxidoreductase activity, acting on NAD(P)H"/>
    <property type="evidence" value="ECO:0007669"/>
    <property type="project" value="TreeGrafter"/>
</dbReference>
<evidence type="ECO:0000313" key="4">
    <source>
        <dbReference type="EMBL" id="KMT66561.1"/>
    </source>
</evidence>
<proteinExistence type="predicted"/>
<dbReference type="SUPFAM" id="SSF51735">
    <property type="entry name" value="NAD(P)-binding Rossmann-fold domains"/>
    <property type="match status" value="1"/>
</dbReference>
<dbReference type="Proteomes" id="UP000037600">
    <property type="component" value="Unassembled WGS sequence"/>
</dbReference>
<dbReference type="InterPro" id="IPR013154">
    <property type="entry name" value="ADH-like_N"/>
</dbReference>
<reference evidence="4 5" key="1">
    <citation type="submission" date="2015-04" db="EMBL/GenBank/DDBJ databases">
        <title>Draft Genome Sequence of the Novel Agar-Digesting Marine Bacterium Q1.</title>
        <authorList>
            <person name="Li Y."/>
            <person name="Li D."/>
            <person name="Chen G."/>
            <person name="Du Z."/>
        </authorList>
    </citation>
    <scope>NUCLEOTIDE SEQUENCE [LARGE SCALE GENOMIC DNA]</scope>
    <source>
        <strain evidence="4 5">Q1</strain>
    </source>
</reference>
<keyword evidence="1" id="KW-0521">NADP</keyword>
<comment type="caution">
    <text evidence="4">The sequence shown here is derived from an EMBL/GenBank/DDBJ whole genome shotgun (WGS) entry which is preliminary data.</text>
</comment>
<dbReference type="STRING" id="1513271.XM47_03230"/>
<evidence type="ECO:0000313" key="5">
    <source>
        <dbReference type="Proteomes" id="UP000037600"/>
    </source>
</evidence>
<feature type="domain" description="Enoyl reductase (ER)" evidence="3">
    <location>
        <begin position="10"/>
        <end position="325"/>
    </location>
</feature>
<dbReference type="Gene3D" id="3.40.50.720">
    <property type="entry name" value="NAD(P)-binding Rossmann-like Domain"/>
    <property type="match status" value="1"/>
</dbReference>
<name>A0A0J8JPJ0_9ALTE</name>
<evidence type="ECO:0000259" key="3">
    <source>
        <dbReference type="SMART" id="SM00829"/>
    </source>
</evidence>
<keyword evidence="2" id="KW-0560">Oxidoreductase</keyword>
<dbReference type="Pfam" id="PF08240">
    <property type="entry name" value="ADH_N"/>
    <property type="match status" value="1"/>
</dbReference>
<keyword evidence="5" id="KW-1185">Reference proteome</keyword>
<evidence type="ECO:0000256" key="1">
    <source>
        <dbReference type="ARBA" id="ARBA00022857"/>
    </source>
</evidence>
<accession>A0A0J8JPJ0</accession>
<gene>
    <name evidence="4" type="ORF">XM47_03230</name>
</gene>
<dbReference type="InterPro" id="IPR013149">
    <property type="entry name" value="ADH-like_C"/>
</dbReference>
<dbReference type="Gene3D" id="3.90.180.10">
    <property type="entry name" value="Medium-chain alcohol dehydrogenases, catalytic domain"/>
    <property type="match status" value="1"/>
</dbReference>
<dbReference type="AlphaFoldDB" id="A0A0J8JPJ0"/>
<dbReference type="PANTHER" id="PTHR48106:SF18">
    <property type="entry name" value="QUINONE OXIDOREDUCTASE PIG3"/>
    <property type="match status" value="1"/>
</dbReference>
<dbReference type="SUPFAM" id="SSF50129">
    <property type="entry name" value="GroES-like"/>
    <property type="match status" value="1"/>
</dbReference>
<dbReference type="GO" id="GO:0070402">
    <property type="term" value="F:NADPH binding"/>
    <property type="evidence" value="ECO:0007669"/>
    <property type="project" value="TreeGrafter"/>
</dbReference>
<dbReference type="InterPro" id="IPR020843">
    <property type="entry name" value="ER"/>
</dbReference>
<dbReference type="PANTHER" id="PTHR48106">
    <property type="entry name" value="QUINONE OXIDOREDUCTASE PIG3-RELATED"/>
    <property type="match status" value="1"/>
</dbReference>
<dbReference type="OrthoDB" id="9780520at2"/>
<dbReference type="EMBL" id="LAZL01000003">
    <property type="protein sequence ID" value="KMT66561.1"/>
    <property type="molecule type" value="Genomic_DNA"/>
</dbReference>
<dbReference type="InterPro" id="IPR011032">
    <property type="entry name" value="GroES-like_sf"/>
</dbReference>
<protein>
    <submittedName>
        <fullName evidence="4">Alcohol dehydrogenase</fullName>
    </submittedName>
</protein>
<dbReference type="Pfam" id="PF00107">
    <property type="entry name" value="ADH_zinc_N"/>
    <property type="match status" value="1"/>
</dbReference>
<dbReference type="SMART" id="SM00829">
    <property type="entry name" value="PKS_ER"/>
    <property type="match status" value="1"/>
</dbReference>
<evidence type="ECO:0000256" key="2">
    <source>
        <dbReference type="ARBA" id="ARBA00023002"/>
    </source>
</evidence>